<sequence>MIDPNSQFFAILTAAGEAKQANADALGIPWKLTEMGVGDANGTDPIPDRAQTRLINERRRRPLNKLSVDPANPNIIVAEQIIPADEGGWWIREIGLYDADGALVAVANCAPSYKPLMSQGSGRTQIVRMNFIVSSAASVVLKIDPAVVLATRQYVDDSIADAVNRQDAKASVLVATTGPIQLAGTPTIDGVPVPLGSRVLVKDQAQAKDNGIYLTAEIWKRAADADTSAKVTPGLLVAVEQGNVSADTLWLLSTDGPIVLGTTALAFKGVTQGLAPINSPAFTGAPAAPTAAQFDASKTLATTEFVQRAIGGFGRAYSYGTAGQVIQASQVNAHINVFGACNSLTLPLLDSVPVGSVIDIGASSLSCSILRQGTDTIFLNSALAPASSIIVNDGESVSLVSNGTQWIASGVAMLKHAASFAASLAPAGYQRLPGGLILQWGSAVSAGGAMGNWNAVYYIAFPNACLSAAILGNGGATVFSLVDKGTNGIKATAMTSTTGGPTAGLGGFFIALGN</sequence>
<dbReference type="RefSeq" id="WP_350404357.1">
    <property type="nucleotide sequence ID" value="NZ_CP158490.1"/>
</dbReference>
<gene>
    <name evidence="3" type="ORF">ABCR88_07865</name>
</gene>
<dbReference type="InterPro" id="IPR054075">
    <property type="entry name" value="Gp53-like_C"/>
</dbReference>
<dbReference type="PANTHER" id="PTHR35191">
    <property type="entry name" value="PROPHAGE SIDE TAIL FIBER PROTEIN HOMOLOG STFQ-RELATED"/>
    <property type="match status" value="1"/>
</dbReference>
<protein>
    <submittedName>
        <fullName evidence="3">Phage tail protein</fullName>
    </submittedName>
</protein>
<reference evidence="3" key="1">
    <citation type="submission" date="2024-06" db="EMBL/GenBank/DDBJ databases">
        <authorList>
            <person name="Wu L."/>
        </authorList>
    </citation>
    <scope>NUCLEOTIDE SEQUENCE</scope>
    <source>
        <strain evidence="3">W17</strain>
    </source>
</reference>
<proteinExistence type="predicted"/>
<feature type="domain" description="Putative tail fiber protein gp53-like C-terminal" evidence="2">
    <location>
        <begin position="431"/>
        <end position="514"/>
    </location>
</feature>
<dbReference type="PANTHER" id="PTHR35191:SF1">
    <property type="entry name" value="PROPHAGE SIDE TAIL FIBER PROTEIN HOMOLOG STFQ-RELATED"/>
    <property type="match status" value="1"/>
</dbReference>
<dbReference type="InterPro" id="IPR051934">
    <property type="entry name" value="Phage_Tail_Fiber_Structural"/>
</dbReference>
<dbReference type="Gene3D" id="2.60.40.3940">
    <property type="match status" value="1"/>
</dbReference>
<dbReference type="InterPro" id="IPR022225">
    <property type="entry name" value="Phage_tail_fibre_N"/>
</dbReference>
<feature type="domain" description="Phage tail fibre protein N-terminal" evidence="1">
    <location>
        <begin position="6"/>
        <end position="153"/>
    </location>
</feature>
<name>A0AAU7WZT3_9PSED</name>
<dbReference type="EMBL" id="CP158490">
    <property type="protein sequence ID" value="XBY25739.1"/>
    <property type="molecule type" value="Genomic_DNA"/>
</dbReference>
<evidence type="ECO:0000259" key="2">
    <source>
        <dbReference type="Pfam" id="PF21882"/>
    </source>
</evidence>
<dbReference type="Pfam" id="PF21882">
    <property type="entry name" value="Gp53-like_C"/>
    <property type="match status" value="1"/>
</dbReference>
<evidence type="ECO:0000259" key="1">
    <source>
        <dbReference type="Pfam" id="PF12571"/>
    </source>
</evidence>
<organism evidence="3">
    <name type="scientific">Pseudomonas sp. W17</name>
    <dbReference type="NCBI Taxonomy" id="3144407"/>
    <lineage>
        <taxon>Bacteria</taxon>
        <taxon>Pseudomonadati</taxon>
        <taxon>Pseudomonadota</taxon>
        <taxon>Gammaproteobacteria</taxon>
        <taxon>Pseudomonadales</taxon>
        <taxon>Pseudomonadaceae</taxon>
        <taxon>Pseudomonas</taxon>
    </lineage>
</organism>
<evidence type="ECO:0000313" key="3">
    <source>
        <dbReference type="EMBL" id="XBY25739.1"/>
    </source>
</evidence>
<dbReference type="AlphaFoldDB" id="A0AAU7WZT3"/>
<accession>A0AAU7WZT3</accession>
<dbReference type="Pfam" id="PF12571">
    <property type="entry name" value="Phage_tail_fib"/>
    <property type="match status" value="1"/>
</dbReference>